<proteinExistence type="predicted"/>
<gene>
    <name evidence="2" type="ORF">D9758_004513</name>
</gene>
<keyword evidence="3" id="KW-1185">Reference proteome</keyword>
<dbReference type="OrthoDB" id="58416at2759"/>
<comment type="caution">
    <text evidence="2">The sequence shown here is derived from an EMBL/GenBank/DDBJ whole genome shotgun (WGS) entry which is preliminary data.</text>
</comment>
<dbReference type="InterPro" id="IPR053206">
    <property type="entry name" value="Dimeric_xanthone_biosynth"/>
</dbReference>
<evidence type="ECO:0000313" key="3">
    <source>
        <dbReference type="Proteomes" id="UP000559256"/>
    </source>
</evidence>
<dbReference type="Gene3D" id="1.20.120.520">
    <property type="entry name" value="nmb1532 protein domain like"/>
    <property type="match status" value="1"/>
</dbReference>
<organism evidence="2 3">
    <name type="scientific">Tetrapyrgos nigripes</name>
    <dbReference type="NCBI Taxonomy" id="182062"/>
    <lineage>
        <taxon>Eukaryota</taxon>
        <taxon>Fungi</taxon>
        <taxon>Dikarya</taxon>
        <taxon>Basidiomycota</taxon>
        <taxon>Agaricomycotina</taxon>
        <taxon>Agaricomycetes</taxon>
        <taxon>Agaricomycetidae</taxon>
        <taxon>Agaricales</taxon>
        <taxon>Marasmiineae</taxon>
        <taxon>Marasmiaceae</taxon>
        <taxon>Tetrapyrgos</taxon>
    </lineage>
</organism>
<dbReference type="CDD" id="cd12108">
    <property type="entry name" value="Hr-like"/>
    <property type="match status" value="1"/>
</dbReference>
<sequence>MAGDEMKSFEDPKVLGYVRKIQRVATAKQPPLASAQTGWTMAWVHLIIWNSFKSVYFYADRYEKDDFQNYVDYALLSAQFLIGHHDTEEQHLFPIIEKRIPGSMEHNEAQHQSFLKELGQLVDYLKSARPETFDATKYRAQVDAMLLAMVEHLADELDTLAPSELLKHFTEKELAVINESTEKAARDHEEPSKMLPFILQNLPPGSPFPPAPKFVTGFVGPWVLYWKYRPLWKYTTYPSKPVLSISVPE</sequence>
<name>A0A8H5GMP7_9AGAR</name>
<dbReference type="AlphaFoldDB" id="A0A8H5GMP7"/>
<reference evidence="2 3" key="1">
    <citation type="journal article" date="2020" name="ISME J.">
        <title>Uncovering the hidden diversity of litter-decomposition mechanisms in mushroom-forming fungi.</title>
        <authorList>
            <person name="Floudas D."/>
            <person name="Bentzer J."/>
            <person name="Ahren D."/>
            <person name="Johansson T."/>
            <person name="Persson P."/>
            <person name="Tunlid A."/>
        </authorList>
    </citation>
    <scope>NUCLEOTIDE SEQUENCE [LARGE SCALE GENOMIC DNA]</scope>
    <source>
        <strain evidence="2 3">CBS 291.85</strain>
    </source>
</reference>
<evidence type="ECO:0000259" key="1">
    <source>
        <dbReference type="Pfam" id="PF01814"/>
    </source>
</evidence>
<dbReference type="PANTHER" id="PTHR38048">
    <property type="entry name" value="EXPRESSED PROTEIN"/>
    <property type="match status" value="1"/>
</dbReference>
<dbReference type="InterPro" id="IPR012312">
    <property type="entry name" value="Hemerythrin-like"/>
</dbReference>
<dbReference type="PANTHER" id="PTHR38048:SF2">
    <property type="entry name" value="HEMERYTHRIN-LIKE DOMAIN-CONTAINING PROTEIN"/>
    <property type="match status" value="1"/>
</dbReference>
<dbReference type="Proteomes" id="UP000559256">
    <property type="component" value="Unassembled WGS sequence"/>
</dbReference>
<protein>
    <recommendedName>
        <fullName evidence="1">Hemerythrin-like domain-containing protein</fullName>
    </recommendedName>
</protein>
<accession>A0A8H5GMP7</accession>
<feature type="domain" description="Hemerythrin-like" evidence="1">
    <location>
        <begin position="79"/>
        <end position="162"/>
    </location>
</feature>
<evidence type="ECO:0000313" key="2">
    <source>
        <dbReference type="EMBL" id="KAF5367953.1"/>
    </source>
</evidence>
<dbReference type="Pfam" id="PF01814">
    <property type="entry name" value="Hemerythrin"/>
    <property type="match status" value="1"/>
</dbReference>
<dbReference type="EMBL" id="JAACJM010000017">
    <property type="protein sequence ID" value="KAF5367953.1"/>
    <property type="molecule type" value="Genomic_DNA"/>
</dbReference>